<evidence type="ECO:0000313" key="2">
    <source>
        <dbReference type="EMBL" id="OJJ51240.1"/>
    </source>
</evidence>
<dbReference type="RefSeq" id="XP_022585750.1">
    <property type="nucleotide sequence ID" value="XM_022724444.1"/>
</dbReference>
<dbReference type="AlphaFoldDB" id="A0A1L9SVJ3"/>
<dbReference type="EMBL" id="KV878336">
    <property type="protein sequence ID" value="OJJ51240.1"/>
    <property type="molecule type" value="Genomic_DNA"/>
</dbReference>
<feature type="region of interest" description="Disordered" evidence="1">
    <location>
        <begin position="143"/>
        <end position="172"/>
    </location>
</feature>
<evidence type="ECO:0000256" key="1">
    <source>
        <dbReference type="SAM" id="MobiDB-lite"/>
    </source>
</evidence>
<feature type="region of interest" description="Disordered" evidence="1">
    <location>
        <begin position="35"/>
        <end position="68"/>
    </location>
</feature>
<organism evidence="2 3">
    <name type="scientific">Penicilliopsis zonata CBS 506.65</name>
    <dbReference type="NCBI Taxonomy" id="1073090"/>
    <lineage>
        <taxon>Eukaryota</taxon>
        <taxon>Fungi</taxon>
        <taxon>Dikarya</taxon>
        <taxon>Ascomycota</taxon>
        <taxon>Pezizomycotina</taxon>
        <taxon>Eurotiomycetes</taxon>
        <taxon>Eurotiomycetidae</taxon>
        <taxon>Eurotiales</taxon>
        <taxon>Aspergillaceae</taxon>
        <taxon>Penicilliopsis</taxon>
    </lineage>
</organism>
<dbReference type="Proteomes" id="UP000184188">
    <property type="component" value="Unassembled WGS sequence"/>
</dbReference>
<proteinExistence type="predicted"/>
<evidence type="ECO:0000313" key="3">
    <source>
        <dbReference type="Proteomes" id="UP000184188"/>
    </source>
</evidence>
<dbReference type="GeneID" id="34610909"/>
<gene>
    <name evidence="2" type="ORF">ASPZODRAFT_138347</name>
</gene>
<keyword evidence="3" id="KW-1185">Reference proteome</keyword>
<dbReference type="VEuPathDB" id="FungiDB:ASPZODRAFT_138347"/>
<sequence>MFYSTTESWGPSLNQAKIEPVKMASTGLEDAMRGLRFSKPAPRPNIPQSGSYYKGGGRYKNKGEARNARNVSTQTVDIQTNLLSLSNESELLRRILRGSILVRDSQTISQIQMAPLGDVADFPITILRDSHGHQCKPRTTIARRRRRRTPFEPRDGDIEMIDAPPTSLSNPIDTDVIMKDAPRLRTRSYTRKNKGFNMSWGAVALQSQTTAFIQPANFGSQSIEDVEMTDAPPL</sequence>
<reference evidence="3" key="1">
    <citation type="journal article" date="2017" name="Genome Biol.">
        <title>Comparative genomics reveals high biological diversity and specific adaptations in the industrially and medically important fungal genus Aspergillus.</title>
        <authorList>
            <person name="de Vries R.P."/>
            <person name="Riley R."/>
            <person name="Wiebenga A."/>
            <person name="Aguilar-Osorio G."/>
            <person name="Amillis S."/>
            <person name="Uchima C.A."/>
            <person name="Anderluh G."/>
            <person name="Asadollahi M."/>
            <person name="Askin M."/>
            <person name="Barry K."/>
            <person name="Battaglia E."/>
            <person name="Bayram O."/>
            <person name="Benocci T."/>
            <person name="Braus-Stromeyer S.A."/>
            <person name="Caldana C."/>
            <person name="Canovas D."/>
            <person name="Cerqueira G.C."/>
            <person name="Chen F."/>
            <person name="Chen W."/>
            <person name="Choi C."/>
            <person name="Clum A."/>
            <person name="Dos Santos R.A."/>
            <person name="Damasio A.R."/>
            <person name="Diallinas G."/>
            <person name="Emri T."/>
            <person name="Fekete E."/>
            <person name="Flipphi M."/>
            <person name="Freyberg S."/>
            <person name="Gallo A."/>
            <person name="Gournas C."/>
            <person name="Habgood R."/>
            <person name="Hainaut M."/>
            <person name="Harispe M.L."/>
            <person name="Henrissat B."/>
            <person name="Hilden K.S."/>
            <person name="Hope R."/>
            <person name="Hossain A."/>
            <person name="Karabika E."/>
            <person name="Karaffa L."/>
            <person name="Karanyi Z."/>
            <person name="Krasevec N."/>
            <person name="Kuo A."/>
            <person name="Kusch H."/>
            <person name="LaButti K."/>
            <person name="Lagendijk E.L."/>
            <person name="Lapidus A."/>
            <person name="Levasseur A."/>
            <person name="Lindquist E."/>
            <person name="Lipzen A."/>
            <person name="Logrieco A.F."/>
            <person name="MacCabe A."/>
            <person name="Maekelae M.R."/>
            <person name="Malavazi I."/>
            <person name="Melin P."/>
            <person name="Meyer V."/>
            <person name="Mielnichuk N."/>
            <person name="Miskei M."/>
            <person name="Molnar A.P."/>
            <person name="Mule G."/>
            <person name="Ngan C.Y."/>
            <person name="Orejas M."/>
            <person name="Orosz E."/>
            <person name="Ouedraogo J.P."/>
            <person name="Overkamp K.M."/>
            <person name="Park H.-S."/>
            <person name="Perrone G."/>
            <person name="Piumi F."/>
            <person name="Punt P.J."/>
            <person name="Ram A.F."/>
            <person name="Ramon A."/>
            <person name="Rauscher S."/>
            <person name="Record E."/>
            <person name="Riano-Pachon D.M."/>
            <person name="Robert V."/>
            <person name="Roehrig J."/>
            <person name="Ruller R."/>
            <person name="Salamov A."/>
            <person name="Salih N.S."/>
            <person name="Samson R.A."/>
            <person name="Sandor E."/>
            <person name="Sanguinetti M."/>
            <person name="Schuetze T."/>
            <person name="Sepcic K."/>
            <person name="Shelest E."/>
            <person name="Sherlock G."/>
            <person name="Sophianopoulou V."/>
            <person name="Squina F.M."/>
            <person name="Sun H."/>
            <person name="Susca A."/>
            <person name="Todd R.B."/>
            <person name="Tsang A."/>
            <person name="Unkles S.E."/>
            <person name="van de Wiele N."/>
            <person name="van Rossen-Uffink D."/>
            <person name="Oliveira J.V."/>
            <person name="Vesth T.C."/>
            <person name="Visser J."/>
            <person name="Yu J.-H."/>
            <person name="Zhou M."/>
            <person name="Andersen M.R."/>
            <person name="Archer D.B."/>
            <person name="Baker S.E."/>
            <person name="Benoit I."/>
            <person name="Brakhage A.A."/>
            <person name="Braus G.H."/>
            <person name="Fischer R."/>
            <person name="Frisvad J.C."/>
            <person name="Goldman G.H."/>
            <person name="Houbraken J."/>
            <person name="Oakley B."/>
            <person name="Pocsi I."/>
            <person name="Scazzocchio C."/>
            <person name="Seiboth B."/>
            <person name="vanKuyk P.A."/>
            <person name="Wortman J."/>
            <person name="Dyer P.S."/>
            <person name="Grigoriev I.V."/>
        </authorList>
    </citation>
    <scope>NUCLEOTIDE SEQUENCE [LARGE SCALE GENOMIC DNA]</scope>
    <source>
        <strain evidence="3">CBS 506.65</strain>
    </source>
</reference>
<accession>A0A1L9SVJ3</accession>
<protein>
    <submittedName>
        <fullName evidence="2">Uncharacterized protein</fullName>
    </submittedName>
</protein>
<name>A0A1L9SVJ3_9EURO</name>